<name>A0A3S9MZ49_9FLAO</name>
<reference evidence="1 2" key="1">
    <citation type="submission" date="2018-12" db="EMBL/GenBank/DDBJ databases">
        <title>Complete genome of Nonlabens sp. MJ115.</title>
        <authorList>
            <person name="Choi H.S."/>
            <person name="Jung J."/>
        </authorList>
    </citation>
    <scope>NUCLEOTIDE SEQUENCE [LARGE SCALE GENOMIC DNA]</scope>
    <source>
        <strain evidence="1 2">MJ115</strain>
    </source>
</reference>
<dbReference type="KEGG" id="noj:EJ995_09300"/>
<gene>
    <name evidence="1" type="ORF">EJ995_09300</name>
</gene>
<evidence type="ECO:0000313" key="2">
    <source>
        <dbReference type="Proteomes" id="UP000279600"/>
    </source>
</evidence>
<dbReference type="RefSeq" id="WP_126447859.1">
    <property type="nucleotide sequence ID" value="NZ_CP034549.1"/>
</dbReference>
<proteinExistence type="predicted"/>
<organism evidence="1 2">
    <name type="scientific">Nonlabens ponticola</name>
    <dbReference type="NCBI Taxonomy" id="2496866"/>
    <lineage>
        <taxon>Bacteria</taxon>
        <taxon>Pseudomonadati</taxon>
        <taxon>Bacteroidota</taxon>
        <taxon>Flavobacteriia</taxon>
        <taxon>Flavobacteriales</taxon>
        <taxon>Flavobacteriaceae</taxon>
        <taxon>Nonlabens</taxon>
    </lineage>
</organism>
<sequence>MALLASCSVIKSDADEVDKIRKNQDFTVITPEGWTPFVDHHYLSYTPHKTGKLFRTYVSVEKLPLEDVYTTLDDYVDYWIKYRKTDEVKKAISSDFDNAIQTSTERIDYDGQKRRSMNIYFEYDNYYYQFVYSSVDEDYDQYFEPAMQIYDSISFK</sequence>
<dbReference type="Proteomes" id="UP000279600">
    <property type="component" value="Chromosome"/>
</dbReference>
<dbReference type="AlphaFoldDB" id="A0A3S9MZ49"/>
<dbReference type="OrthoDB" id="1190286at2"/>
<keyword evidence="2" id="KW-1185">Reference proteome</keyword>
<accession>A0A3S9MZ49</accession>
<evidence type="ECO:0000313" key="1">
    <source>
        <dbReference type="EMBL" id="AZQ44428.1"/>
    </source>
</evidence>
<dbReference type="EMBL" id="CP034549">
    <property type="protein sequence ID" value="AZQ44428.1"/>
    <property type="molecule type" value="Genomic_DNA"/>
</dbReference>
<protein>
    <submittedName>
        <fullName evidence="1">Uncharacterized protein</fullName>
    </submittedName>
</protein>